<gene>
    <name evidence="1" type="ORF">M0812_23511</name>
</gene>
<name>A0AAV7YS27_9EUKA</name>
<reference evidence="1" key="1">
    <citation type="submission" date="2022-08" db="EMBL/GenBank/DDBJ databases">
        <title>Novel sulphate-reducing endosymbionts in the free-living metamonad Anaeramoeba.</title>
        <authorList>
            <person name="Jerlstrom-Hultqvist J."/>
            <person name="Cepicka I."/>
            <person name="Gallot-Lavallee L."/>
            <person name="Salas-Leiva D."/>
            <person name="Curtis B.A."/>
            <person name="Zahonova K."/>
            <person name="Pipaliya S."/>
            <person name="Dacks J."/>
            <person name="Roger A.J."/>
        </authorList>
    </citation>
    <scope>NUCLEOTIDE SEQUENCE</scope>
    <source>
        <strain evidence="1">Busselton2</strain>
    </source>
</reference>
<sequence length="171" mass="20375">MGSNISVPFKEKEPITVRSVKNIGDLSGYMKISLPNTKKYKKKYFVLRGLDLYCFNKRSNSQKSVAWFDLNRCYGFTSAKGKTKTENSMKFCTYTNNNSQYTFKNLNSSKFRKKINENFRHIDDRLKKKAEKYWVKFYANGDEKENIPYFRDMEQEEFEQILKANQIQLRN</sequence>
<accession>A0AAV7YS27</accession>
<evidence type="ECO:0000313" key="1">
    <source>
        <dbReference type="EMBL" id="KAJ3430503.1"/>
    </source>
</evidence>
<dbReference type="EMBL" id="JANTQA010000051">
    <property type="protein sequence ID" value="KAJ3430503.1"/>
    <property type="molecule type" value="Genomic_DNA"/>
</dbReference>
<dbReference type="InterPro" id="IPR011993">
    <property type="entry name" value="PH-like_dom_sf"/>
</dbReference>
<dbReference type="Proteomes" id="UP001146793">
    <property type="component" value="Unassembled WGS sequence"/>
</dbReference>
<proteinExistence type="predicted"/>
<dbReference type="Gene3D" id="2.30.29.30">
    <property type="entry name" value="Pleckstrin-homology domain (PH domain)/Phosphotyrosine-binding domain (PTB)"/>
    <property type="match status" value="1"/>
</dbReference>
<evidence type="ECO:0000313" key="2">
    <source>
        <dbReference type="Proteomes" id="UP001146793"/>
    </source>
</evidence>
<organism evidence="1 2">
    <name type="scientific">Anaeramoeba flamelloides</name>
    <dbReference type="NCBI Taxonomy" id="1746091"/>
    <lineage>
        <taxon>Eukaryota</taxon>
        <taxon>Metamonada</taxon>
        <taxon>Anaeramoebidae</taxon>
        <taxon>Anaeramoeba</taxon>
    </lineage>
</organism>
<dbReference type="SUPFAM" id="SSF50729">
    <property type="entry name" value="PH domain-like"/>
    <property type="match status" value="1"/>
</dbReference>
<comment type="caution">
    <text evidence="1">The sequence shown here is derived from an EMBL/GenBank/DDBJ whole genome shotgun (WGS) entry which is preliminary data.</text>
</comment>
<dbReference type="AlphaFoldDB" id="A0AAV7YS27"/>
<protein>
    <submittedName>
        <fullName evidence="1">Signal-transducing adaptor protein-related</fullName>
    </submittedName>
</protein>